<protein>
    <submittedName>
        <fullName evidence="1">Uncharacterized protein</fullName>
    </submittedName>
</protein>
<gene>
    <name evidence="1" type="ORF">MUK42_36542</name>
</gene>
<dbReference type="AlphaFoldDB" id="A0A9E7GN23"/>
<accession>A0A9E7GN23</accession>
<reference evidence="1" key="1">
    <citation type="submission" date="2022-05" db="EMBL/GenBank/DDBJ databases">
        <title>The Musa troglodytarum L. genome provides insights into the mechanism of non-climacteric behaviour and enrichment of carotenoids.</title>
        <authorList>
            <person name="Wang J."/>
        </authorList>
    </citation>
    <scope>NUCLEOTIDE SEQUENCE</scope>
    <source>
        <tissue evidence="1">Leaf</tissue>
    </source>
</reference>
<evidence type="ECO:0000313" key="2">
    <source>
        <dbReference type="Proteomes" id="UP001055439"/>
    </source>
</evidence>
<keyword evidence="2" id="KW-1185">Reference proteome</keyword>
<dbReference type="Proteomes" id="UP001055439">
    <property type="component" value="Chromosome 7"/>
</dbReference>
<dbReference type="EMBL" id="CP097509">
    <property type="protein sequence ID" value="URE15087.1"/>
    <property type="molecule type" value="Genomic_DNA"/>
</dbReference>
<organism evidence="1 2">
    <name type="scientific">Musa troglodytarum</name>
    <name type="common">fe'i banana</name>
    <dbReference type="NCBI Taxonomy" id="320322"/>
    <lineage>
        <taxon>Eukaryota</taxon>
        <taxon>Viridiplantae</taxon>
        <taxon>Streptophyta</taxon>
        <taxon>Embryophyta</taxon>
        <taxon>Tracheophyta</taxon>
        <taxon>Spermatophyta</taxon>
        <taxon>Magnoliopsida</taxon>
        <taxon>Liliopsida</taxon>
        <taxon>Zingiberales</taxon>
        <taxon>Musaceae</taxon>
        <taxon>Musa</taxon>
    </lineage>
</organism>
<name>A0A9E7GN23_9LILI</name>
<evidence type="ECO:0000313" key="1">
    <source>
        <dbReference type="EMBL" id="URE15087.1"/>
    </source>
</evidence>
<proteinExistence type="predicted"/>
<sequence>MWSCRSWLRLSAIKPLGLFAEQHRCVRYQPPSAALGRYMTGSSIVLDCCMVNSYDEVFGIDGGPKKHRQQSPLQFEDKSKHDNVLISSPTFEPHVLVSAGI</sequence>